<reference evidence="5" key="1">
    <citation type="submission" date="2022-03" db="EMBL/GenBank/DDBJ databases">
        <authorList>
            <person name="Woo C.Y."/>
        </authorList>
    </citation>
    <scope>NUCLEOTIDE SEQUENCE</scope>
    <source>
        <strain evidence="5">CYS-01</strain>
    </source>
</reference>
<dbReference type="Proteomes" id="UP001165460">
    <property type="component" value="Unassembled WGS sequence"/>
</dbReference>
<dbReference type="InterPro" id="IPR011990">
    <property type="entry name" value="TPR-like_helical_dom_sf"/>
</dbReference>
<evidence type="ECO:0000313" key="6">
    <source>
        <dbReference type="Proteomes" id="UP001165460"/>
    </source>
</evidence>
<evidence type="ECO:0000256" key="4">
    <source>
        <dbReference type="SAM" id="Phobius"/>
    </source>
</evidence>
<keyword evidence="4" id="KW-0472">Membrane</keyword>
<keyword evidence="5" id="KW-0067">ATP-binding</keyword>
<dbReference type="PROSITE" id="PS51257">
    <property type="entry name" value="PROKAR_LIPOPROTEIN"/>
    <property type="match status" value="1"/>
</dbReference>
<keyword evidence="3" id="KW-0902">Two-component regulatory system</keyword>
<sequence length="546" mass="63126">MKKFTILIFAVVIIGCYQKGKKQDAASNNLYYDKAIEYRDNQNQDSAFLYFSKVTTYNTDSPLIAKAYANMAIIQCDQGDYFGSEESAIKAINYFQNDNKYLPGVYNSIAIAKNNLKNYKDALYWYSKAVSVSTDSLNILLYQNNITVALIDQKDYKSAIKILQKLLINNTIRNNKSKFAQVLDNLTWAKWLQNPAYNAKPGLMHSLRIREKENDLWGQNASYAHLADYYENQNLDTALFYANKMYEVSKQINSPDDQLQALQKLIKFSPTQLTKKYFGIYHNLNDSLQTARNAAKNQFALIRYETERHKADILKLQKENTDKKYQISVLIFSILLLSVTGFIWYKKRKQRLEMETQNTIRESQLKTSKKVHDVVANGLYRIMSKLENQQSEDHTLIDEMEALYEKSRDISYEQLEYTDKNFNEKISNLLKSFATENTKVLIVGNTTDLWKKVDATIKYEIEHILQELMVNMKKHSKATNVVIRFENHHNAVHINYADNGIGISKQTKFKNGLNNTGNRIKSIGGVINFNLGVEKGLKIQLSFPRL</sequence>
<proteinExistence type="predicted"/>
<evidence type="ECO:0000256" key="1">
    <source>
        <dbReference type="ARBA" id="ARBA00022679"/>
    </source>
</evidence>
<keyword evidence="4" id="KW-0812">Transmembrane</keyword>
<dbReference type="Gene3D" id="1.25.40.10">
    <property type="entry name" value="Tetratricopeptide repeat domain"/>
    <property type="match status" value="2"/>
</dbReference>
<feature type="transmembrane region" description="Helical" evidence="4">
    <location>
        <begin position="325"/>
        <end position="345"/>
    </location>
</feature>
<dbReference type="InterPro" id="IPR050482">
    <property type="entry name" value="Sensor_HK_TwoCompSys"/>
</dbReference>
<dbReference type="EMBL" id="JALGBH010000002">
    <property type="protein sequence ID" value="MCJ0743882.1"/>
    <property type="molecule type" value="Genomic_DNA"/>
</dbReference>
<dbReference type="SMART" id="SM00028">
    <property type="entry name" value="TPR"/>
    <property type="match status" value="4"/>
</dbReference>
<organism evidence="5 6">
    <name type="scientific">Pedobacter montanisoli</name>
    <dbReference type="NCBI Taxonomy" id="2923277"/>
    <lineage>
        <taxon>Bacteria</taxon>
        <taxon>Pseudomonadati</taxon>
        <taxon>Bacteroidota</taxon>
        <taxon>Sphingobacteriia</taxon>
        <taxon>Sphingobacteriales</taxon>
        <taxon>Sphingobacteriaceae</taxon>
        <taxon>Pedobacter</taxon>
    </lineage>
</organism>
<dbReference type="PANTHER" id="PTHR24421:SF60">
    <property type="entry name" value="SENSOR HISTIDINE KINASE COMP"/>
    <property type="match status" value="1"/>
</dbReference>
<evidence type="ECO:0000256" key="2">
    <source>
        <dbReference type="ARBA" id="ARBA00022777"/>
    </source>
</evidence>
<keyword evidence="1" id="KW-0808">Transferase</keyword>
<accession>A0ABT0A013</accession>
<keyword evidence="2" id="KW-0418">Kinase</keyword>
<evidence type="ECO:0000313" key="5">
    <source>
        <dbReference type="EMBL" id="MCJ0743882.1"/>
    </source>
</evidence>
<dbReference type="InterPro" id="IPR019734">
    <property type="entry name" value="TPR_rpt"/>
</dbReference>
<dbReference type="RefSeq" id="WP_243363221.1">
    <property type="nucleotide sequence ID" value="NZ_JALGBH010000002.1"/>
</dbReference>
<gene>
    <name evidence="5" type="ORF">MMF97_14280</name>
</gene>
<dbReference type="SUPFAM" id="SSF48452">
    <property type="entry name" value="TPR-like"/>
    <property type="match status" value="1"/>
</dbReference>
<keyword evidence="6" id="KW-1185">Reference proteome</keyword>
<name>A0ABT0A013_9SPHI</name>
<dbReference type="Gene3D" id="3.30.565.10">
    <property type="entry name" value="Histidine kinase-like ATPase, C-terminal domain"/>
    <property type="match status" value="1"/>
</dbReference>
<comment type="caution">
    <text evidence="5">The sequence shown here is derived from an EMBL/GenBank/DDBJ whole genome shotgun (WGS) entry which is preliminary data.</text>
</comment>
<keyword evidence="4" id="KW-1133">Transmembrane helix</keyword>
<protein>
    <submittedName>
        <fullName evidence="5">ATP-binding protein</fullName>
    </submittedName>
</protein>
<dbReference type="PANTHER" id="PTHR24421">
    <property type="entry name" value="NITRATE/NITRITE SENSOR PROTEIN NARX-RELATED"/>
    <property type="match status" value="1"/>
</dbReference>
<dbReference type="SUPFAM" id="SSF55874">
    <property type="entry name" value="ATPase domain of HSP90 chaperone/DNA topoisomerase II/histidine kinase"/>
    <property type="match status" value="1"/>
</dbReference>
<keyword evidence="5" id="KW-0547">Nucleotide-binding</keyword>
<dbReference type="InterPro" id="IPR036890">
    <property type="entry name" value="HATPase_C_sf"/>
</dbReference>
<dbReference type="GO" id="GO:0005524">
    <property type="term" value="F:ATP binding"/>
    <property type="evidence" value="ECO:0007669"/>
    <property type="project" value="UniProtKB-KW"/>
</dbReference>
<evidence type="ECO:0000256" key="3">
    <source>
        <dbReference type="ARBA" id="ARBA00023012"/>
    </source>
</evidence>